<feature type="compositionally biased region" description="Basic residues" evidence="2">
    <location>
        <begin position="1"/>
        <end position="10"/>
    </location>
</feature>
<feature type="compositionally biased region" description="Polar residues" evidence="2">
    <location>
        <begin position="11"/>
        <end position="32"/>
    </location>
</feature>
<dbReference type="InterPro" id="IPR004244">
    <property type="entry name" value="Transposase_22"/>
</dbReference>
<name>A0A667XYD2_9TELE</name>
<evidence type="ECO:0000313" key="3">
    <source>
        <dbReference type="Ensembl" id="ENSMMDP00005022675.1"/>
    </source>
</evidence>
<sequence length="277" mass="32033">MANLRRKKQNKLSTFAETSPVSLQANPTSMADQQMAHDSLLKAIQESKEDLLKHMDKKTADIQTSLSKIETSLSTLSEQVQELETRVGANEDNINEYCSRTEKLEKQVSFLKEKVDDLENRSRRSNVRIINIPEKMEGRDTTGFLEQLIPKLLGHDNFSSPIVVERAHRIGKVSDRPRPIIAKFLNFTHKEKVLRLAWEKVHQNSSMLTYPLFLSWYVHNGFDLWGFVDVHPLYTVLSLFALMMKTPETVITYFISLTKFHKYIICSVSAKMYFMEC</sequence>
<dbReference type="PANTHER" id="PTHR11505">
    <property type="entry name" value="L1 TRANSPOSABLE ELEMENT-RELATED"/>
    <property type="match status" value="1"/>
</dbReference>
<evidence type="ECO:0000256" key="1">
    <source>
        <dbReference type="SAM" id="Coils"/>
    </source>
</evidence>
<dbReference type="AlphaFoldDB" id="A0A667XYD2"/>
<dbReference type="GeneTree" id="ENSGT00940000174664"/>
<reference evidence="3" key="1">
    <citation type="submission" date="2019-06" db="EMBL/GenBank/DDBJ databases">
        <authorList>
            <consortium name="Wellcome Sanger Institute Data Sharing"/>
        </authorList>
    </citation>
    <scope>NUCLEOTIDE SEQUENCE [LARGE SCALE GENOMIC DNA]</scope>
</reference>
<dbReference type="InParanoid" id="A0A667XYD2"/>
<evidence type="ECO:0000256" key="2">
    <source>
        <dbReference type="SAM" id="MobiDB-lite"/>
    </source>
</evidence>
<evidence type="ECO:0008006" key="5">
    <source>
        <dbReference type="Google" id="ProtNLM"/>
    </source>
</evidence>
<organism evidence="3 4">
    <name type="scientific">Myripristis murdjan</name>
    <name type="common">pinecone soldierfish</name>
    <dbReference type="NCBI Taxonomy" id="586833"/>
    <lineage>
        <taxon>Eukaryota</taxon>
        <taxon>Metazoa</taxon>
        <taxon>Chordata</taxon>
        <taxon>Craniata</taxon>
        <taxon>Vertebrata</taxon>
        <taxon>Euteleostomi</taxon>
        <taxon>Actinopterygii</taxon>
        <taxon>Neopterygii</taxon>
        <taxon>Teleostei</taxon>
        <taxon>Neoteleostei</taxon>
        <taxon>Acanthomorphata</taxon>
        <taxon>Holocentriformes</taxon>
        <taxon>Holocentridae</taxon>
        <taxon>Myripristis</taxon>
    </lineage>
</organism>
<keyword evidence="4" id="KW-1185">Reference proteome</keyword>
<reference evidence="3" key="2">
    <citation type="submission" date="2025-08" db="UniProtKB">
        <authorList>
            <consortium name="Ensembl"/>
        </authorList>
    </citation>
    <scope>IDENTIFICATION</scope>
</reference>
<feature type="region of interest" description="Disordered" evidence="2">
    <location>
        <begin position="1"/>
        <end position="32"/>
    </location>
</feature>
<dbReference type="Ensembl" id="ENSMMDT00005023173.1">
    <property type="protein sequence ID" value="ENSMMDP00005022675.1"/>
    <property type="gene ID" value="ENSMMDG00005010997.1"/>
</dbReference>
<evidence type="ECO:0000313" key="4">
    <source>
        <dbReference type="Proteomes" id="UP000472263"/>
    </source>
</evidence>
<feature type="coiled-coil region" evidence="1">
    <location>
        <begin position="66"/>
        <end position="128"/>
    </location>
</feature>
<accession>A0A667XYD2</accession>
<dbReference type="Gene3D" id="3.30.70.1820">
    <property type="entry name" value="L1 transposable element, RRM domain"/>
    <property type="match status" value="1"/>
</dbReference>
<dbReference type="SUPFAM" id="SSF57997">
    <property type="entry name" value="Tropomyosin"/>
    <property type="match status" value="1"/>
</dbReference>
<proteinExistence type="predicted"/>
<keyword evidence="1" id="KW-0175">Coiled coil</keyword>
<dbReference type="Gene3D" id="1.20.5.340">
    <property type="match status" value="1"/>
</dbReference>
<dbReference type="Proteomes" id="UP000472263">
    <property type="component" value="Chromosome 21"/>
</dbReference>
<reference evidence="3" key="3">
    <citation type="submission" date="2025-09" db="UniProtKB">
        <authorList>
            <consortium name="Ensembl"/>
        </authorList>
    </citation>
    <scope>IDENTIFICATION</scope>
</reference>
<protein>
    <recommendedName>
        <fullName evidence="5">L1 transposable element RRM domain-containing protein</fullName>
    </recommendedName>
</protein>